<dbReference type="InterPro" id="IPR002698">
    <property type="entry name" value="FTHF_cligase"/>
</dbReference>
<gene>
    <name evidence="6" type="ORF">CHM34_14160</name>
</gene>
<feature type="binding site" evidence="4">
    <location>
        <begin position="5"/>
        <end position="9"/>
    </location>
    <ligand>
        <name>ATP</name>
        <dbReference type="ChEBI" id="CHEBI:30616"/>
    </ligand>
</feature>
<comment type="cofactor">
    <cofactor evidence="5">
        <name>Mg(2+)</name>
        <dbReference type="ChEBI" id="CHEBI:18420"/>
    </cofactor>
</comment>
<dbReference type="InterPro" id="IPR024185">
    <property type="entry name" value="FTHF_cligase-like_sf"/>
</dbReference>
<dbReference type="GO" id="GO:0005524">
    <property type="term" value="F:ATP binding"/>
    <property type="evidence" value="ECO:0007669"/>
    <property type="project" value="UniProtKB-KW"/>
</dbReference>
<dbReference type="EC" id="6.3.3.2" evidence="5"/>
<name>A0A235B351_9BACL</name>
<evidence type="ECO:0000256" key="2">
    <source>
        <dbReference type="ARBA" id="ARBA00022741"/>
    </source>
</evidence>
<evidence type="ECO:0000313" key="6">
    <source>
        <dbReference type="EMBL" id="OYD06720.1"/>
    </source>
</evidence>
<comment type="similarity">
    <text evidence="1 5">Belongs to the 5-formyltetrahydrofolate cyclo-ligase family.</text>
</comment>
<evidence type="ECO:0000313" key="7">
    <source>
        <dbReference type="Proteomes" id="UP000215459"/>
    </source>
</evidence>
<proteinExistence type="inferred from homology"/>
<keyword evidence="2 4" id="KW-0547">Nucleotide-binding</keyword>
<dbReference type="EMBL" id="NOWF01000009">
    <property type="protein sequence ID" value="OYD06720.1"/>
    <property type="molecule type" value="Genomic_DNA"/>
</dbReference>
<feature type="binding site" evidence="4">
    <location>
        <position position="51"/>
    </location>
    <ligand>
        <name>substrate</name>
    </ligand>
</feature>
<dbReference type="Gene3D" id="3.40.50.10420">
    <property type="entry name" value="NagB/RpiA/CoA transferase-like"/>
    <property type="match status" value="1"/>
</dbReference>
<sequence length="188" mass="21589">MRTAKKELRKRMLERRNRLTEREVSEASRAICRMVRESKGYRQARRVLFYMPFRKEPDIRPLIESAWAEGKEVVLPRAVPADRSLLLIRLDHFDQLEKGAYGILEPPANPDRMVPAATIHLTVVPGVAFDRKGYRLGYGGGYYDRFFAGEGNGVIRLGVAYPFQVVDTVYPESHDRKMDELVTGESMD</sequence>
<dbReference type="PANTHER" id="PTHR23407:SF1">
    <property type="entry name" value="5-FORMYLTETRAHYDROFOLATE CYCLO-LIGASE"/>
    <property type="match status" value="1"/>
</dbReference>
<evidence type="ECO:0000256" key="3">
    <source>
        <dbReference type="ARBA" id="ARBA00022840"/>
    </source>
</evidence>
<dbReference type="Pfam" id="PF01812">
    <property type="entry name" value="5-FTHF_cyc-lig"/>
    <property type="match status" value="1"/>
</dbReference>
<evidence type="ECO:0000256" key="1">
    <source>
        <dbReference type="ARBA" id="ARBA00010638"/>
    </source>
</evidence>
<evidence type="ECO:0000256" key="4">
    <source>
        <dbReference type="PIRSR" id="PIRSR006806-1"/>
    </source>
</evidence>
<comment type="catalytic activity">
    <reaction evidence="5">
        <text>(6S)-5-formyl-5,6,7,8-tetrahydrofolate + ATP = (6R)-5,10-methenyltetrahydrofolate + ADP + phosphate</text>
        <dbReference type="Rhea" id="RHEA:10488"/>
        <dbReference type="ChEBI" id="CHEBI:30616"/>
        <dbReference type="ChEBI" id="CHEBI:43474"/>
        <dbReference type="ChEBI" id="CHEBI:57455"/>
        <dbReference type="ChEBI" id="CHEBI:57457"/>
        <dbReference type="ChEBI" id="CHEBI:456216"/>
        <dbReference type="EC" id="6.3.3.2"/>
    </reaction>
</comment>
<keyword evidence="3 4" id="KW-0067">ATP-binding</keyword>
<feature type="binding site" evidence="4">
    <location>
        <position position="56"/>
    </location>
    <ligand>
        <name>substrate</name>
    </ligand>
</feature>
<dbReference type="OrthoDB" id="9801938at2"/>
<accession>A0A235B351</accession>
<dbReference type="NCBIfam" id="TIGR02727">
    <property type="entry name" value="MTHFS_bact"/>
    <property type="match status" value="1"/>
</dbReference>
<keyword evidence="5" id="KW-0479">Metal-binding</keyword>
<dbReference type="GO" id="GO:0046872">
    <property type="term" value="F:metal ion binding"/>
    <property type="evidence" value="ECO:0007669"/>
    <property type="project" value="UniProtKB-KW"/>
</dbReference>
<evidence type="ECO:0000256" key="5">
    <source>
        <dbReference type="RuleBase" id="RU361279"/>
    </source>
</evidence>
<dbReference type="SUPFAM" id="SSF100950">
    <property type="entry name" value="NagB/RpiA/CoA transferase-like"/>
    <property type="match status" value="1"/>
</dbReference>
<comment type="caution">
    <text evidence="6">The sequence shown here is derived from an EMBL/GenBank/DDBJ whole genome shotgun (WGS) entry which is preliminary data.</text>
</comment>
<dbReference type="GO" id="GO:0035999">
    <property type="term" value="P:tetrahydrofolate interconversion"/>
    <property type="evidence" value="ECO:0007669"/>
    <property type="project" value="TreeGrafter"/>
</dbReference>
<feature type="binding site" evidence="4">
    <location>
        <begin position="135"/>
        <end position="143"/>
    </location>
    <ligand>
        <name>ATP</name>
        <dbReference type="ChEBI" id="CHEBI:30616"/>
    </ligand>
</feature>
<dbReference type="RefSeq" id="WP_094265284.1">
    <property type="nucleotide sequence ID" value="NZ_NOWF01000009.1"/>
</dbReference>
<dbReference type="GO" id="GO:0009396">
    <property type="term" value="P:folic acid-containing compound biosynthetic process"/>
    <property type="evidence" value="ECO:0007669"/>
    <property type="project" value="TreeGrafter"/>
</dbReference>
<keyword evidence="5" id="KW-0460">Magnesium</keyword>
<protein>
    <recommendedName>
        <fullName evidence="5">5-formyltetrahydrofolate cyclo-ligase</fullName>
        <ecNumber evidence="5">6.3.3.2</ecNumber>
    </recommendedName>
</protein>
<dbReference type="AlphaFoldDB" id="A0A235B351"/>
<keyword evidence="6" id="KW-0436">Ligase</keyword>
<organism evidence="6 7">
    <name type="scientific">Paludifilum halophilum</name>
    <dbReference type="NCBI Taxonomy" id="1642702"/>
    <lineage>
        <taxon>Bacteria</taxon>
        <taxon>Bacillati</taxon>
        <taxon>Bacillota</taxon>
        <taxon>Bacilli</taxon>
        <taxon>Bacillales</taxon>
        <taxon>Thermoactinomycetaceae</taxon>
        <taxon>Paludifilum</taxon>
    </lineage>
</organism>
<dbReference type="Proteomes" id="UP000215459">
    <property type="component" value="Unassembled WGS sequence"/>
</dbReference>
<dbReference type="GO" id="GO:0030272">
    <property type="term" value="F:5-formyltetrahydrofolate cyclo-ligase activity"/>
    <property type="evidence" value="ECO:0007669"/>
    <property type="project" value="UniProtKB-EC"/>
</dbReference>
<keyword evidence="7" id="KW-1185">Reference proteome</keyword>
<reference evidence="6 7" key="1">
    <citation type="submission" date="2017-07" db="EMBL/GenBank/DDBJ databases">
        <title>The genome sequence of Paludifilum halophilum highlights mechanisms for microbial adaptation to high salt environemnts.</title>
        <authorList>
            <person name="Belbahri L."/>
        </authorList>
    </citation>
    <scope>NUCLEOTIDE SEQUENCE [LARGE SCALE GENOMIC DNA]</scope>
    <source>
        <strain evidence="6 7">DSM 102817</strain>
    </source>
</reference>
<dbReference type="InterPro" id="IPR037171">
    <property type="entry name" value="NagB/RpiA_transferase-like"/>
</dbReference>
<dbReference type="PIRSF" id="PIRSF006806">
    <property type="entry name" value="FTHF_cligase"/>
    <property type="match status" value="1"/>
</dbReference>
<dbReference type="PANTHER" id="PTHR23407">
    <property type="entry name" value="ATPASE INHIBITOR/5-FORMYLTETRAHYDROFOLATE CYCLO-LIGASE"/>
    <property type="match status" value="1"/>
</dbReference>